<evidence type="ECO:0000313" key="10">
    <source>
        <dbReference type="Proteomes" id="UP000077202"/>
    </source>
</evidence>
<evidence type="ECO:0000256" key="5">
    <source>
        <dbReference type="ARBA" id="ARBA00022794"/>
    </source>
</evidence>
<dbReference type="GO" id="GO:0003356">
    <property type="term" value="P:regulation of cilium beat frequency"/>
    <property type="evidence" value="ECO:0007669"/>
    <property type="project" value="TreeGrafter"/>
</dbReference>
<organism evidence="9 10">
    <name type="scientific">Marchantia polymorpha subsp. ruderalis</name>
    <dbReference type="NCBI Taxonomy" id="1480154"/>
    <lineage>
        <taxon>Eukaryota</taxon>
        <taxon>Viridiplantae</taxon>
        <taxon>Streptophyta</taxon>
        <taxon>Embryophyta</taxon>
        <taxon>Marchantiophyta</taxon>
        <taxon>Marchantiopsida</taxon>
        <taxon>Marchantiidae</taxon>
        <taxon>Marchantiales</taxon>
        <taxon>Marchantiaceae</taxon>
        <taxon>Marchantia</taxon>
    </lineage>
</organism>
<keyword evidence="6" id="KW-0969">Cilium</keyword>
<reference evidence="9" key="1">
    <citation type="submission" date="2016-03" db="EMBL/GenBank/DDBJ databases">
        <title>Mechanisms controlling the formation of the plant cell surface in tip-growing cells are functionally conserved among land plants.</title>
        <authorList>
            <person name="Honkanen S."/>
            <person name="Jones V.A."/>
            <person name="Morieri G."/>
            <person name="Champion C."/>
            <person name="Hetherington A.J."/>
            <person name="Kelly S."/>
            <person name="Saint-Marcoux D."/>
            <person name="Proust H."/>
            <person name="Prescott H."/>
            <person name="Dolan L."/>
        </authorList>
    </citation>
    <scope>NUCLEOTIDE SEQUENCE [LARGE SCALE GENOMIC DNA]</scope>
    <source>
        <tissue evidence="9">Whole gametophyte</tissue>
    </source>
</reference>
<accession>A0A176W3I1</accession>
<gene>
    <name evidence="9" type="ORF">AXG93_4009s1240</name>
</gene>
<comment type="caution">
    <text evidence="9">The sequence shown here is derived from an EMBL/GenBank/DDBJ whole genome shotgun (WGS) entry which is preliminary data.</text>
</comment>
<keyword evidence="8" id="KW-0966">Cell projection</keyword>
<evidence type="ECO:0000256" key="3">
    <source>
        <dbReference type="ARBA" id="ARBA00021602"/>
    </source>
</evidence>
<dbReference type="GO" id="GO:0036064">
    <property type="term" value="C:ciliary basal body"/>
    <property type="evidence" value="ECO:0007669"/>
    <property type="project" value="TreeGrafter"/>
</dbReference>
<evidence type="ECO:0000256" key="8">
    <source>
        <dbReference type="ARBA" id="ARBA00023273"/>
    </source>
</evidence>
<dbReference type="AlphaFoldDB" id="A0A176W3I1"/>
<dbReference type="InterPro" id="IPR021897">
    <property type="entry name" value="FAP206"/>
</dbReference>
<dbReference type="GO" id="GO:0005930">
    <property type="term" value="C:axoneme"/>
    <property type="evidence" value="ECO:0007669"/>
    <property type="project" value="UniProtKB-SubCell"/>
</dbReference>
<comment type="similarity">
    <text evidence="2">Belongs to the CFAP206 family.</text>
</comment>
<sequence length="693" mass="79384">MEKSMEFVREPDPEPKPKDIKLVHLTSDLEADPVLGPSDPRPIERIVRDIVCLFRDHKGYNQARDRRFAVEILACFQARIAMAQHPKRFGRDMRDDDYKQLLDLCVQHLVHCDCPAQETVQLQVTVQTALERSTANYVKTRIKYKETLDSIMGFIVDVKAGDIRKLFEIVELLHGLMMEYLVELSRQIDTDEVVADLRNGEILEALESVLPKKVLLYWMDLPQEEKILQMEELADVVIGIRVFNKCMQRGGEQFILPYTKYEVESDNLRKRVQDTIKLVDSRVANCILGIRAHVGEFGLGHMFIVRLRDELTYFMQAAVYLNSLDIFIVERLNEVINVREYSAHCVNRIVGTIGNRKNIPAELVYPELRRIGMYQRNILQEYNLLRAHSVAADPLFALSEKPEFVMAPMGSRRLEIKAKNFLFLPRGSSLECPSDSILEIGGCQRATLVDDGQVESLKSRLEYGGFCPVSLVVKNGMLMRGDTKIGLVQTGDKFYAFADEEAMGRFLKAPQAYLRSIHAFLLKMPQLIHILGLHNTQAFSYVSIPKILQLFKEPLPSDFGVQTCAHALPIHRWDEETLEKRVQALKKMRTDSTQTKESHFHRHNLCQVYPMKEKWTQTGVSRGTTMAHHVRVLHNLRGDLHENVKVVKATFEMEDTVDLYQLNRGMNADESEESRLRICEGRAGEEGPSSGDL</sequence>
<keyword evidence="5" id="KW-0970">Cilium biogenesis/degradation</keyword>
<keyword evidence="4" id="KW-0963">Cytoplasm</keyword>
<dbReference type="PANTHER" id="PTHR21442:SF0">
    <property type="entry name" value="CILIA- AND FLAGELLA-ASSOCIATED PROTEIN 206"/>
    <property type="match status" value="1"/>
</dbReference>
<evidence type="ECO:0000256" key="7">
    <source>
        <dbReference type="ARBA" id="ARBA00023212"/>
    </source>
</evidence>
<evidence type="ECO:0000256" key="6">
    <source>
        <dbReference type="ARBA" id="ARBA00023069"/>
    </source>
</evidence>
<dbReference type="Proteomes" id="UP000077202">
    <property type="component" value="Unassembled WGS sequence"/>
</dbReference>
<keyword evidence="10" id="KW-1185">Reference proteome</keyword>
<protein>
    <recommendedName>
        <fullName evidence="3">Cilia- and flagella-associated protein 206</fullName>
    </recommendedName>
</protein>
<dbReference type="Pfam" id="PF12018">
    <property type="entry name" value="FAP206"/>
    <property type="match status" value="1"/>
</dbReference>
<dbReference type="PANTHER" id="PTHR21442">
    <property type="entry name" value="CILIA- AND FLAGELLA-ASSOCIATED PROTEIN 206"/>
    <property type="match status" value="1"/>
</dbReference>
<dbReference type="EMBL" id="LVLJ01001965">
    <property type="protein sequence ID" value="OAE27193.1"/>
    <property type="molecule type" value="Genomic_DNA"/>
</dbReference>
<evidence type="ECO:0000256" key="2">
    <source>
        <dbReference type="ARBA" id="ARBA00010500"/>
    </source>
</evidence>
<keyword evidence="7" id="KW-0206">Cytoskeleton</keyword>
<evidence type="ECO:0000313" key="9">
    <source>
        <dbReference type="EMBL" id="OAE27193.1"/>
    </source>
</evidence>
<evidence type="ECO:0000256" key="1">
    <source>
        <dbReference type="ARBA" id="ARBA00004430"/>
    </source>
</evidence>
<name>A0A176W3I1_MARPO</name>
<evidence type="ECO:0000256" key="4">
    <source>
        <dbReference type="ARBA" id="ARBA00022490"/>
    </source>
</evidence>
<dbReference type="GO" id="GO:0030030">
    <property type="term" value="P:cell projection organization"/>
    <property type="evidence" value="ECO:0007669"/>
    <property type="project" value="UniProtKB-KW"/>
</dbReference>
<proteinExistence type="inferred from homology"/>
<comment type="subcellular location">
    <subcellularLocation>
        <location evidence="1">Cytoplasm</location>
        <location evidence="1">Cytoskeleton</location>
        <location evidence="1">Cilium axoneme</location>
    </subcellularLocation>
</comment>